<evidence type="ECO:0000313" key="1">
    <source>
        <dbReference type="EMBL" id="EUK19421.1"/>
    </source>
</evidence>
<organism evidence="1 2">
    <name type="scientific">Commensalibacter papalotli</name>
    <name type="common">ex Servin-Garciduenas et al. 2014</name>
    <dbReference type="NCBI Taxonomy" id="1208583"/>
    <lineage>
        <taxon>Bacteria</taxon>
        <taxon>Pseudomonadati</taxon>
        <taxon>Pseudomonadota</taxon>
        <taxon>Alphaproteobacteria</taxon>
        <taxon>Acetobacterales</taxon>
        <taxon>Acetobacteraceae</taxon>
    </lineage>
</organism>
<gene>
    <name evidence="1" type="ORF">COMX_06705</name>
</gene>
<keyword evidence="1" id="KW-0808">Transferase</keyword>
<accession>W7E8E4</accession>
<dbReference type="AlphaFoldDB" id="W7E8E4"/>
<dbReference type="STRING" id="1208583.COMX_06705"/>
<proteinExistence type="predicted"/>
<dbReference type="EMBL" id="ATSX01000001">
    <property type="protein sequence ID" value="EUK19421.1"/>
    <property type="molecule type" value="Genomic_DNA"/>
</dbReference>
<dbReference type="eggNOG" id="COG0110">
    <property type="taxonomic scope" value="Bacteria"/>
</dbReference>
<dbReference type="GO" id="GO:0016740">
    <property type="term" value="F:transferase activity"/>
    <property type="evidence" value="ECO:0007669"/>
    <property type="project" value="UniProtKB-KW"/>
</dbReference>
<comment type="caution">
    <text evidence="1">The sequence shown here is derived from an EMBL/GenBank/DDBJ whole genome shotgun (WGS) entry which is preliminary data.</text>
</comment>
<name>W7E8E4_9PROT</name>
<keyword evidence="2" id="KW-1185">Reference proteome</keyword>
<sequence>MNINEFIAYCQEGHSISPEQPELLNLLHQCHCNTQRFTMTLNNNFHTQDEIVDLFSQLTGKLVDPYFVCSPPPFFIQILVKTFILERMYFLYRLFIPRLWRYFYYCANIASTR</sequence>
<reference evidence="1 2" key="1">
    <citation type="journal article" date="2014" name="Genome Announc.">
        <title>Draft Genome Sequence of Commensalibacter papalotli MX01, a Symbiont Identified from the Guts of Overwintering Monarch Butterflies.</title>
        <authorList>
            <person name="Servin-Garciduenas L.E."/>
            <person name="Sanchez-Quinto A."/>
            <person name="Martinez-Romero E."/>
        </authorList>
    </citation>
    <scope>NUCLEOTIDE SEQUENCE [LARGE SCALE GENOMIC DNA]</scope>
    <source>
        <strain evidence="2">MX-MONARCH01</strain>
    </source>
</reference>
<dbReference type="Proteomes" id="UP000019250">
    <property type="component" value="Unassembled WGS sequence"/>
</dbReference>
<protein>
    <submittedName>
        <fullName evidence="1">Acetyltransferase</fullName>
    </submittedName>
</protein>
<evidence type="ECO:0000313" key="2">
    <source>
        <dbReference type="Proteomes" id="UP000019250"/>
    </source>
</evidence>